<protein>
    <submittedName>
        <fullName evidence="6">Peptide/nickel transport system substrate-binding protein</fullName>
    </submittedName>
</protein>
<evidence type="ECO:0000313" key="7">
    <source>
        <dbReference type="Proteomes" id="UP000223071"/>
    </source>
</evidence>
<dbReference type="PANTHER" id="PTHR30290">
    <property type="entry name" value="PERIPLASMIC BINDING COMPONENT OF ABC TRANSPORTER"/>
    <property type="match status" value="1"/>
</dbReference>
<dbReference type="SUPFAM" id="SSF53850">
    <property type="entry name" value="Periplasmic binding protein-like II"/>
    <property type="match status" value="1"/>
</dbReference>
<keyword evidence="4" id="KW-1133">Transmembrane helix</keyword>
<dbReference type="PANTHER" id="PTHR30290:SF9">
    <property type="entry name" value="OLIGOPEPTIDE-BINDING PROTEIN APPA"/>
    <property type="match status" value="1"/>
</dbReference>
<comment type="similarity">
    <text evidence="1">Belongs to the bacterial solute-binding protein 5 family.</text>
</comment>
<keyword evidence="4" id="KW-0812">Transmembrane</keyword>
<dbReference type="InterPro" id="IPR000914">
    <property type="entry name" value="SBP_5_dom"/>
</dbReference>
<dbReference type="RefSeq" id="WP_098503622.1">
    <property type="nucleotide sequence ID" value="NZ_PDJQ01000001.1"/>
</dbReference>
<keyword evidence="7" id="KW-1185">Reference proteome</keyword>
<dbReference type="GO" id="GO:1904680">
    <property type="term" value="F:peptide transmembrane transporter activity"/>
    <property type="evidence" value="ECO:0007669"/>
    <property type="project" value="TreeGrafter"/>
</dbReference>
<dbReference type="CDD" id="cd08513">
    <property type="entry name" value="PBP2_thermophilic_Hb8_like"/>
    <property type="match status" value="1"/>
</dbReference>
<evidence type="ECO:0000256" key="1">
    <source>
        <dbReference type="ARBA" id="ARBA00005695"/>
    </source>
</evidence>
<organism evidence="6 7">
    <name type="scientific">Tepidiforma thermophila (strain KCTC 52669 / CGMCC 1.13589 / G233)</name>
    <dbReference type="NCBI Taxonomy" id="2761530"/>
    <lineage>
        <taxon>Bacteria</taxon>
        <taxon>Bacillati</taxon>
        <taxon>Chloroflexota</taxon>
        <taxon>Tepidiformia</taxon>
        <taxon>Tepidiformales</taxon>
        <taxon>Tepidiformaceae</taxon>
        <taxon>Tepidiforma</taxon>
    </lineage>
</organism>
<proteinExistence type="inferred from homology"/>
<evidence type="ECO:0000313" key="6">
    <source>
        <dbReference type="EMBL" id="PFG74219.1"/>
    </source>
</evidence>
<dbReference type="Gene3D" id="3.40.190.10">
    <property type="entry name" value="Periplasmic binding protein-like II"/>
    <property type="match status" value="1"/>
</dbReference>
<dbReference type="GO" id="GO:0015833">
    <property type="term" value="P:peptide transport"/>
    <property type="evidence" value="ECO:0007669"/>
    <property type="project" value="TreeGrafter"/>
</dbReference>
<reference evidence="6 7" key="1">
    <citation type="submission" date="2017-09" db="EMBL/GenBank/DDBJ databases">
        <title>Sequencing the genomes of two abundant thermophiles in Great Basin hot springs: Thermocrinis jamiesonii and novel Chloroflexi Thermoflexus hugenholtzii.</title>
        <authorList>
            <person name="Hedlund B."/>
        </authorList>
    </citation>
    <scope>NUCLEOTIDE SEQUENCE [LARGE SCALE GENOMIC DNA]</scope>
    <source>
        <strain evidence="6 7">G233</strain>
    </source>
</reference>
<keyword evidence="3" id="KW-0732">Signal</keyword>
<accession>A0A2A9HHC4</accession>
<feature type="domain" description="Solute-binding protein family 5" evidence="5">
    <location>
        <begin position="89"/>
        <end position="455"/>
    </location>
</feature>
<dbReference type="Gene3D" id="3.10.105.10">
    <property type="entry name" value="Dipeptide-binding Protein, Domain 3"/>
    <property type="match status" value="1"/>
</dbReference>
<evidence type="ECO:0000256" key="2">
    <source>
        <dbReference type="ARBA" id="ARBA00022448"/>
    </source>
</evidence>
<evidence type="ECO:0000256" key="3">
    <source>
        <dbReference type="ARBA" id="ARBA00022729"/>
    </source>
</evidence>
<dbReference type="AlphaFoldDB" id="A0A2A9HHC4"/>
<comment type="caution">
    <text evidence="6">The sequence shown here is derived from an EMBL/GenBank/DDBJ whole genome shotgun (WGS) entry which is preliminary data.</text>
</comment>
<feature type="transmembrane region" description="Helical" evidence="4">
    <location>
        <begin position="12"/>
        <end position="32"/>
    </location>
</feature>
<sequence length="546" mass="59218">MEADGRARSRLAFVVIGSIAAAMLAAGIALGLRVSGNESVVLPGAVTYSEAVAGTWQRVNPLFAGANEVDADLSALVFSGLVRVAKDGKVIPDLAADLPEVSDGGATYTFRIRANARWHDGAPVTSRDVAFTVRLLQDPDFDDPAMAEGWNGVTVETPDVSTVVVRLRQPSAPFLARSATVGILPEHLLGGKGVQALESDPFNARPVGSGPYRLESLDAQAATLAANTSYHLGRPGIDRIVLRFYPDEPQAIRAFAAGETDGLYLRGPRTRAELDEVRGVGGKSVRVVTRPVLAMLYLNNSNSLFRDERVRQALSLAVDRKQLVDEVFQGVGKVTASPVVPGTWAYDADRDTSAPDLSRARILLQEAGWTPHPTTGILVRQGQEFRFTIRTDNAPERVALANAVARQLEPLGIRATVASTTFSVLRRDFLQERKYEAAVVFWDQGPDPDLYFGWHSSQLGAAGLNLANFEDAVVDELIARGRTSTDPEVRLDSYRQLQDVWQGIQPSLVLGATGAVVVHPNWLRDAEPGVLFTSASRFVDVHRWRR</sequence>
<dbReference type="GO" id="GO:0042597">
    <property type="term" value="C:periplasmic space"/>
    <property type="evidence" value="ECO:0007669"/>
    <property type="project" value="UniProtKB-ARBA"/>
</dbReference>
<keyword evidence="2" id="KW-0813">Transport</keyword>
<dbReference type="Proteomes" id="UP000223071">
    <property type="component" value="Unassembled WGS sequence"/>
</dbReference>
<name>A0A2A9HHC4_TEPT2</name>
<dbReference type="InterPro" id="IPR039424">
    <property type="entry name" value="SBP_5"/>
</dbReference>
<dbReference type="Gene3D" id="3.90.76.10">
    <property type="entry name" value="Dipeptide-binding Protein, Domain 1"/>
    <property type="match status" value="1"/>
</dbReference>
<gene>
    <name evidence="6" type="ORF">A9A59_1432</name>
</gene>
<dbReference type="Pfam" id="PF00496">
    <property type="entry name" value="SBP_bac_5"/>
    <property type="match status" value="1"/>
</dbReference>
<dbReference type="EMBL" id="PDJQ01000001">
    <property type="protein sequence ID" value="PFG74219.1"/>
    <property type="molecule type" value="Genomic_DNA"/>
</dbReference>
<dbReference type="InterPro" id="IPR030678">
    <property type="entry name" value="Peptide/Ni-bd"/>
</dbReference>
<dbReference type="PIRSF" id="PIRSF002741">
    <property type="entry name" value="MppA"/>
    <property type="match status" value="1"/>
</dbReference>
<evidence type="ECO:0000259" key="5">
    <source>
        <dbReference type="Pfam" id="PF00496"/>
    </source>
</evidence>
<evidence type="ECO:0000256" key="4">
    <source>
        <dbReference type="SAM" id="Phobius"/>
    </source>
</evidence>
<keyword evidence="4" id="KW-0472">Membrane</keyword>
<dbReference type="GO" id="GO:0043190">
    <property type="term" value="C:ATP-binding cassette (ABC) transporter complex"/>
    <property type="evidence" value="ECO:0007669"/>
    <property type="project" value="InterPro"/>
</dbReference>